<dbReference type="RefSeq" id="WP_151563201.1">
    <property type="nucleotide sequence ID" value="NZ_WBMT01000011.1"/>
</dbReference>
<dbReference type="EMBL" id="WBMT01000011">
    <property type="protein sequence ID" value="KAB2346357.1"/>
    <property type="molecule type" value="Genomic_DNA"/>
</dbReference>
<keyword evidence="1" id="KW-0812">Transmembrane</keyword>
<keyword evidence="1" id="KW-0472">Membrane</keyword>
<feature type="transmembrane region" description="Helical" evidence="1">
    <location>
        <begin position="82"/>
        <end position="105"/>
    </location>
</feature>
<sequence>MGRVRTAGFIVAGACAGVWAAVVTIGKLAESWSACRSELGGRFALTLLSATALLVMPMVAAAVAALAAGARAAFRGSRLGPILGASITVLGAVFVLLLAVGWIAVGVPPAGYCDAAHHRARALA</sequence>
<dbReference type="Proteomes" id="UP000468735">
    <property type="component" value="Unassembled WGS sequence"/>
</dbReference>
<comment type="caution">
    <text evidence="2">The sequence shown here is derived from an EMBL/GenBank/DDBJ whole genome shotgun (WGS) entry which is preliminary data.</text>
</comment>
<name>A0A6H9YNG5_9ACTN</name>
<evidence type="ECO:0000313" key="3">
    <source>
        <dbReference type="Proteomes" id="UP000468735"/>
    </source>
</evidence>
<proteinExistence type="predicted"/>
<dbReference type="AlphaFoldDB" id="A0A6H9YNG5"/>
<feature type="transmembrane region" description="Helical" evidence="1">
    <location>
        <begin position="44"/>
        <end position="70"/>
    </location>
</feature>
<keyword evidence="1" id="KW-1133">Transmembrane helix</keyword>
<reference evidence="2 3" key="1">
    <citation type="submission" date="2019-09" db="EMBL/GenBank/DDBJ databases">
        <title>Actinomadura physcomitrii sp. nov., a novel actinomycete isolated from moss [Physcomitrium sphaericum (Ludw) Fuernr].</title>
        <authorList>
            <person name="Zhuang X."/>
            <person name="Liu C."/>
        </authorList>
    </citation>
    <scope>NUCLEOTIDE SEQUENCE [LARGE SCALE GENOMIC DNA]</scope>
    <source>
        <strain evidence="2 3">HMC1</strain>
    </source>
</reference>
<evidence type="ECO:0000256" key="1">
    <source>
        <dbReference type="SAM" id="Phobius"/>
    </source>
</evidence>
<accession>A0A6H9YNG5</accession>
<protein>
    <submittedName>
        <fullName evidence="2">Uncharacterized protein</fullName>
    </submittedName>
</protein>
<gene>
    <name evidence="2" type="ORF">F8566_23055</name>
</gene>
<organism evidence="2 3">
    <name type="scientific">Actinomadura rudentiformis</name>
    <dbReference type="NCBI Taxonomy" id="359158"/>
    <lineage>
        <taxon>Bacteria</taxon>
        <taxon>Bacillati</taxon>
        <taxon>Actinomycetota</taxon>
        <taxon>Actinomycetes</taxon>
        <taxon>Streptosporangiales</taxon>
        <taxon>Thermomonosporaceae</taxon>
        <taxon>Actinomadura</taxon>
    </lineage>
</organism>
<keyword evidence="3" id="KW-1185">Reference proteome</keyword>
<evidence type="ECO:0000313" key="2">
    <source>
        <dbReference type="EMBL" id="KAB2346357.1"/>
    </source>
</evidence>